<accession>A0ABR7UUX1</accession>
<evidence type="ECO:0000313" key="1">
    <source>
        <dbReference type="EMBL" id="MBD0726707.1"/>
    </source>
</evidence>
<comment type="caution">
    <text evidence="1">The sequence shown here is derived from an EMBL/GenBank/DDBJ whole genome shotgun (WGS) entry which is preliminary data.</text>
</comment>
<dbReference type="Proteomes" id="UP000661715">
    <property type="component" value="Unassembled WGS sequence"/>
</dbReference>
<protein>
    <submittedName>
        <fullName evidence="1">Uncharacterized protein</fullName>
    </submittedName>
</protein>
<reference evidence="1 2" key="1">
    <citation type="journal article" date="2020" name="Microbiol. Res.">
        <title>Flavobacterium pokkalii sp. nov., a novel plant growth promoting native rhizobacteria isolated from pokkali rice grown in coastal saline affected agricultural regions of southern India, Kerala.</title>
        <authorList>
            <person name="Menon R.R."/>
            <person name="Kumari S."/>
            <person name="Viver T."/>
            <person name="Rameshkumar N."/>
        </authorList>
    </citation>
    <scope>NUCLEOTIDE SEQUENCE [LARGE SCALE GENOMIC DNA]</scope>
    <source>
        <strain evidence="1 2">L1I52</strain>
    </source>
</reference>
<organism evidence="1 2">
    <name type="scientific">Flavobacterium pokkalii</name>
    <dbReference type="NCBI Taxonomy" id="1940408"/>
    <lineage>
        <taxon>Bacteria</taxon>
        <taxon>Pseudomonadati</taxon>
        <taxon>Bacteroidota</taxon>
        <taxon>Flavobacteriia</taxon>
        <taxon>Flavobacteriales</taxon>
        <taxon>Flavobacteriaceae</taxon>
        <taxon>Flavobacterium</taxon>
    </lineage>
</organism>
<gene>
    <name evidence="1" type="ORF">B6A10_16165</name>
</gene>
<sequence length="91" mass="10177">MDPYGLEEVVVYGYCHPLSEDYDSCECDGIDCPDDFFDSGNCHDPMSNAYPCEDIDDYNCTNPSSSTYPCDTNDPCDPDSSAYDICECDLY</sequence>
<name>A0ABR7UUX1_9FLAO</name>
<keyword evidence="2" id="KW-1185">Reference proteome</keyword>
<evidence type="ECO:0000313" key="2">
    <source>
        <dbReference type="Proteomes" id="UP000661715"/>
    </source>
</evidence>
<feature type="non-terminal residue" evidence="1">
    <location>
        <position position="91"/>
    </location>
</feature>
<proteinExistence type="predicted"/>
<dbReference type="EMBL" id="NASZ01000044">
    <property type="protein sequence ID" value="MBD0726707.1"/>
    <property type="molecule type" value="Genomic_DNA"/>
</dbReference>